<evidence type="ECO:0000256" key="4">
    <source>
        <dbReference type="ARBA" id="ARBA00022801"/>
    </source>
</evidence>
<dbReference type="PANTHER" id="PTHR43856:SF1">
    <property type="entry name" value="MITOCHONDRIAL CARDIOLIPIN HYDROLASE"/>
    <property type="match status" value="1"/>
</dbReference>
<gene>
    <name evidence="10" type="ORF">GCM10023185_35800</name>
</gene>
<dbReference type="EC" id="3.1.4.4" evidence="3"/>
<comment type="catalytic activity">
    <reaction evidence="1">
        <text>a 1,2-diacyl-sn-glycero-3-phosphocholine + H2O = a 1,2-diacyl-sn-glycero-3-phosphate + choline + H(+)</text>
        <dbReference type="Rhea" id="RHEA:14445"/>
        <dbReference type="ChEBI" id="CHEBI:15354"/>
        <dbReference type="ChEBI" id="CHEBI:15377"/>
        <dbReference type="ChEBI" id="CHEBI:15378"/>
        <dbReference type="ChEBI" id="CHEBI:57643"/>
        <dbReference type="ChEBI" id="CHEBI:58608"/>
        <dbReference type="EC" id="3.1.4.4"/>
    </reaction>
</comment>
<evidence type="ECO:0000256" key="1">
    <source>
        <dbReference type="ARBA" id="ARBA00000798"/>
    </source>
</evidence>
<feature type="domain" description="PLD phosphodiesterase" evidence="8">
    <location>
        <begin position="628"/>
        <end position="661"/>
    </location>
</feature>
<dbReference type="PROSITE" id="PS50035">
    <property type="entry name" value="PLD"/>
    <property type="match status" value="2"/>
</dbReference>
<dbReference type="PROSITE" id="PS50853">
    <property type="entry name" value="FN3"/>
    <property type="match status" value="1"/>
</dbReference>
<feature type="domain" description="PLD phosphodiesterase" evidence="8">
    <location>
        <begin position="449"/>
        <end position="483"/>
    </location>
</feature>
<organism evidence="10 11">
    <name type="scientific">Hymenobacter saemangeumensis</name>
    <dbReference type="NCBI Taxonomy" id="1084522"/>
    <lineage>
        <taxon>Bacteria</taxon>
        <taxon>Pseudomonadati</taxon>
        <taxon>Bacteroidota</taxon>
        <taxon>Cytophagia</taxon>
        <taxon>Cytophagales</taxon>
        <taxon>Hymenobacteraceae</taxon>
        <taxon>Hymenobacter</taxon>
    </lineage>
</organism>
<feature type="domain" description="Fibronectin type-III" evidence="9">
    <location>
        <begin position="250"/>
        <end position="345"/>
    </location>
</feature>
<dbReference type="RefSeq" id="WP_345237486.1">
    <property type="nucleotide sequence ID" value="NZ_BAABGZ010000074.1"/>
</dbReference>
<evidence type="ECO:0000259" key="9">
    <source>
        <dbReference type="PROSITE" id="PS50853"/>
    </source>
</evidence>
<feature type="signal peptide" evidence="7">
    <location>
        <begin position="1"/>
        <end position="21"/>
    </location>
</feature>
<dbReference type="SUPFAM" id="SSF56024">
    <property type="entry name" value="Phospholipase D/nuclease"/>
    <property type="match status" value="2"/>
</dbReference>
<dbReference type="Proteomes" id="UP001501153">
    <property type="component" value="Unassembled WGS sequence"/>
</dbReference>
<keyword evidence="11" id="KW-1185">Reference proteome</keyword>
<dbReference type="Gene3D" id="3.30.870.10">
    <property type="entry name" value="Endonuclease Chain A"/>
    <property type="match status" value="2"/>
</dbReference>
<dbReference type="InterPro" id="IPR001736">
    <property type="entry name" value="PLipase_D/transphosphatidylase"/>
</dbReference>
<dbReference type="Pfam" id="PF18962">
    <property type="entry name" value="Por_Secre_tail"/>
    <property type="match status" value="1"/>
</dbReference>
<evidence type="ECO:0000256" key="5">
    <source>
        <dbReference type="ARBA" id="ARBA00022963"/>
    </source>
</evidence>
<name>A0ABP8IPN3_9BACT</name>
<dbReference type="InterPro" id="IPR025202">
    <property type="entry name" value="PLD-like_dom"/>
</dbReference>
<evidence type="ECO:0000313" key="10">
    <source>
        <dbReference type="EMBL" id="GAA4365503.1"/>
    </source>
</evidence>
<dbReference type="SMART" id="SM00155">
    <property type="entry name" value="PLDc"/>
    <property type="match status" value="2"/>
</dbReference>
<evidence type="ECO:0000313" key="11">
    <source>
        <dbReference type="Proteomes" id="UP001501153"/>
    </source>
</evidence>
<keyword evidence="4" id="KW-0378">Hydrolase</keyword>
<keyword evidence="7" id="KW-0732">Signal</keyword>
<feature type="chain" id="PRO_5046965758" description="phospholipase D" evidence="7">
    <location>
        <begin position="22"/>
        <end position="793"/>
    </location>
</feature>
<reference evidence="11" key="1">
    <citation type="journal article" date="2019" name="Int. J. Syst. Evol. Microbiol.">
        <title>The Global Catalogue of Microorganisms (GCM) 10K type strain sequencing project: providing services to taxonomists for standard genome sequencing and annotation.</title>
        <authorList>
            <consortium name="The Broad Institute Genomics Platform"/>
            <consortium name="The Broad Institute Genome Sequencing Center for Infectious Disease"/>
            <person name="Wu L."/>
            <person name="Ma J."/>
        </authorList>
    </citation>
    <scope>NUCLEOTIDE SEQUENCE [LARGE SCALE GENOMIC DNA]</scope>
    <source>
        <strain evidence="11">JCM 17923</strain>
    </source>
</reference>
<protein>
    <recommendedName>
        <fullName evidence="3">phospholipase D</fullName>
        <ecNumber evidence="3">3.1.4.4</ecNumber>
    </recommendedName>
</protein>
<dbReference type="NCBIfam" id="TIGR04183">
    <property type="entry name" value="Por_Secre_tail"/>
    <property type="match status" value="1"/>
</dbReference>
<dbReference type="InterPro" id="IPR013783">
    <property type="entry name" value="Ig-like_fold"/>
</dbReference>
<comment type="similarity">
    <text evidence="2">Belongs to the phospholipase D family.</text>
</comment>
<dbReference type="SUPFAM" id="SSF49363">
    <property type="entry name" value="Purple acid phosphatase, N-terminal domain"/>
    <property type="match status" value="1"/>
</dbReference>
<keyword evidence="5" id="KW-0442">Lipid degradation</keyword>
<keyword evidence="6" id="KW-0443">Lipid metabolism</keyword>
<dbReference type="InterPro" id="IPR003961">
    <property type="entry name" value="FN3_dom"/>
</dbReference>
<evidence type="ECO:0000256" key="2">
    <source>
        <dbReference type="ARBA" id="ARBA00008664"/>
    </source>
</evidence>
<dbReference type="InterPro" id="IPR008963">
    <property type="entry name" value="Purple_acid_Pase-like_N"/>
</dbReference>
<dbReference type="PANTHER" id="PTHR43856">
    <property type="entry name" value="CARDIOLIPIN HYDROLASE"/>
    <property type="match status" value="1"/>
</dbReference>
<comment type="caution">
    <text evidence="10">The sequence shown here is derived from an EMBL/GenBank/DDBJ whole genome shotgun (WGS) entry which is preliminary data.</text>
</comment>
<dbReference type="InterPro" id="IPR051406">
    <property type="entry name" value="PLD_domain"/>
</dbReference>
<accession>A0ABP8IPN3</accession>
<evidence type="ECO:0000256" key="3">
    <source>
        <dbReference type="ARBA" id="ARBA00012027"/>
    </source>
</evidence>
<proteinExistence type="inferred from homology"/>
<evidence type="ECO:0000256" key="7">
    <source>
        <dbReference type="SAM" id="SignalP"/>
    </source>
</evidence>
<dbReference type="Pfam" id="PF13091">
    <property type="entry name" value="PLDc_2"/>
    <property type="match status" value="2"/>
</dbReference>
<evidence type="ECO:0000259" key="8">
    <source>
        <dbReference type="PROSITE" id="PS50035"/>
    </source>
</evidence>
<sequence>MKKFTLLALLLAVASYLPAQAQTAITIAAARAMAPTANLVQGPTVTVRGIVTNGAELGSTVSIIRYLQDATGGIAAYSTGGASGAMLNPLVPGDSIEVTGSLKMFRGLLEIDPVTSVTVLAGNRPLPAPVVFTAANATSAFAEQYESRLVRINGLTSLTTNPTSCTTAGTPVSSFTVNSYRLNGVCPLITYVPANSNGPDGLIGKPSPSGTFDAIGIMSQYSPSATSTVGGYQFLSRKYADFVQGNTPNLTSSPTPVNITTTGFTVNFTTQNPGSTQLLYSTSASLPAGSTTTVNGPAGSTTTTHSLALTGLQPATVYYVQAVSVNATGRSESRVVPMITASLSSGKIRNYFNRPVDATLALPGNTATYLASGRAADTLASYINRATATLDIAIYNWNSPTILNAVNAAHARGVRVRVIYEDDNANISINSLNPAISRIGRPASGTMNTSAIMHNKFVIVDVNSSNPNVPWVWTGSMNWTAAQLASDPNNVIAIQDQALARVYTLEFEEMWGSNAATPGTTRLFGSRKTDNTPHHLMIGGRHVESYFSPTDNVNARLLSAIASADNDMHIESMLITRADLARAIAAQVTNRGIGMCSDGLVNDTSGTAGFSFRIMQAAMGNRLLIKRVTGIMHHKTLIVDAGASQSDPLVFVGSHNWTNSADLENDENTLVVHDGRTVNRYYQEYSARIAEQNVAGVTACRLMLATRSGTVQTSTMQAYPNPARGSFNLRLAGSTARTATIVVRDATGRVILERSQAFNGQDVTIDATALQAGLYLVQVTTPEAVQLTRVVVE</sequence>
<evidence type="ECO:0000256" key="6">
    <source>
        <dbReference type="ARBA" id="ARBA00023098"/>
    </source>
</evidence>
<dbReference type="EMBL" id="BAABGZ010000074">
    <property type="protein sequence ID" value="GAA4365503.1"/>
    <property type="molecule type" value="Genomic_DNA"/>
</dbReference>
<dbReference type="InterPro" id="IPR026444">
    <property type="entry name" value="Secre_tail"/>
</dbReference>
<dbReference type="Gene3D" id="2.60.40.10">
    <property type="entry name" value="Immunoglobulins"/>
    <property type="match status" value="1"/>
</dbReference>